<evidence type="ECO:0000313" key="3">
    <source>
        <dbReference type="Proteomes" id="UP000518288"/>
    </source>
</evidence>
<name>A0A7Y9QUJ5_9BURK</name>
<feature type="region of interest" description="Disordered" evidence="1">
    <location>
        <begin position="1"/>
        <end position="39"/>
    </location>
</feature>
<comment type="caution">
    <text evidence="2">The sequence shown here is derived from an EMBL/GenBank/DDBJ whole genome shotgun (WGS) entry which is preliminary data.</text>
</comment>
<proteinExistence type="predicted"/>
<dbReference type="RefSeq" id="WP_179632612.1">
    <property type="nucleotide sequence ID" value="NZ_JACCFH010000001.1"/>
</dbReference>
<dbReference type="EMBL" id="JACCFH010000001">
    <property type="protein sequence ID" value="NYG31638.1"/>
    <property type="molecule type" value="Genomic_DNA"/>
</dbReference>
<keyword evidence="3" id="KW-1185">Reference proteome</keyword>
<evidence type="ECO:0000313" key="2">
    <source>
        <dbReference type="EMBL" id="NYG31638.1"/>
    </source>
</evidence>
<dbReference type="AlphaFoldDB" id="A0A7Y9QUJ5"/>
<feature type="compositionally biased region" description="Basic and acidic residues" evidence="1">
    <location>
        <begin position="15"/>
        <end position="32"/>
    </location>
</feature>
<accession>A0A7Y9QUJ5</accession>
<sequence length="87" mass="9318">MKHTTESRSAAGVGDSDHGEPTEYQRTSDRARSLGYSITPTEIEGTPAFLVSRGCMSRMLPGLAEVDRFLIRAGACDGDKAGGNRDE</sequence>
<reference evidence="2 3" key="1">
    <citation type="submission" date="2020-07" db="EMBL/GenBank/DDBJ databases">
        <title>Genomic Encyclopedia of Archaeal and Bacterial Type Strains, Phase II (KMG-II): from individual species to whole genera.</title>
        <authorList>
            <person name="Goeker M."/>
        </authorList>
    </citation>
    <scope>NUCLEOTIDE SEQUENCE [LARGE SCALE GENOMIC DNA]</scope>
    <source>
        <strain evidence="2 3">DSM 21226</strain>
    </source>
</reference>
<dbReference type="Proteomes" id="UP000518288">
    <property type="component" value="Unassembled WGS sequence"/>
</dbReference>
<evidence type="ECO:0000256" key="1">
    <source>
        <dbReference type="SAM" id="MobiDB-lite"/>
    </source>
</evidence>
<organism evidence="2 3">
    <name type="scientific">Sphaerotilus montanus</name>
    <dbReference type="NCBI Taxonomy" id="522889"/>
    <lineage>
        <taxon>Bacteria</taxon>
        <taxon>Pseudomonadati</taxon>
        <taxon>Pseudomonadota</taxon>
        <taxon>Betaproteobacteria</taxon>
        <taxon>Burkholderiales</taxon>
        <taxon>Sphaerotilaceae</taxon>
        <taxon>Sphaerotilus</taxon>
    </lineage>
</organism>
<protein>
    <submittedName>
        <fullName evidence="2">Uncharacterized protein</fullName>
    </submittedName>
</protein>
<gene>
    <name evidence="2" type="ORF">BDD16_000624</name>
</gene>